<dbReference type="GO" id="GO:0000166">
    <property type="term" value="F:nucleotide binding"/>
    <property type="evidence" value="ECO:0007669"/>
    <property type="project" value="UniProtKB-KW"/>
</dbReference>
<evidence type="ECO:0000256" key="1">
    <source>
        <dbReference type="ARBA" id="ARBA00001436"/>
    </source>
</evidence>
<dbReference type="Pfam" id="PF07701">
    <property type="entry name" value="HNOBA"/>
    <property type="match status" value="1"/>
</dbReference>
<keyword evidence="9" id="KW-1185">Reference proteome</keyword>
<sequence length="181" mass="21120">MMLLADKKTLIYICSPYVTCISELMEYGMRLTAMPLHDSTRFLLLLNQQRLSDVELNLQLEENNEQLEAMAKDLEIEKRKLDSILKEMLPSSIADHIMNNQHVDAREFEIATVMFSDIPDFQSILVHCLPKDVVQMLNDLFHRFDRLVVMHKIGQIESVFALEEELLRALQFAQEVWISHT</sequence>
<proteinExistence type="predicted"/>
<evidence type="ECO:0000259" key="7">
    <source>
        <dbReference type="PROSITE" id="PS50125"/>
    </source>
</evidence>
<comment type="caution">
    <text evidence="8">The sequence shown here is derived from an EMBL/GenBank/DDBJ whole genome shotgun (WGS) entry which is preliminary data.</text>
</comment>
<dbReference type="AlphaFoldDB" id="A0AAD5WKB5"/>
<dbReference type="EC" id="4.6.1.2" evidence="2"/>
<dbReference type="GO" id="GO:0004383">
    <property type="term" value="F:guanylate cyclase activity"/>
    <property type="evidence" value="ECO:0007669"/>
    <property type="project" value="UniProtKB-EC"/>
</dbReference>
<dbReference type="PANTHER" id="PTHR45655">
    <property type="entry name" value="GUANYLATE CYCLASE SOLUBLE SUBUNIT BETA-2"/>
    <property type="match status" value="1"/>
</dbReference>
<evidence type="ECO:0000313" key="8">
    <source>
        <dbReference type="EMBL" id="KAJ1372920.1"/>
    </source>
</evidence>
<reference evidence="8" key="1">
    <citation type="submission" date="2021-06" db="EMBL/GenBank/DDBJ databases">
        <title>Parelaphostrongylus tenuis whole genome reference sequence.</title>
        <authorList>
            <person name="Garwood T.J."/>
            <person name="Larsen P.A."/>
            <person name="Fountain-Jones N.M."/>
            <person name="Garbe J.R."/>
            <person name="Macchietto M.G."/>
            <person name="Kania S.A."/>
            <person name="Gerhold R.W."/>
            <person name="Richards J.E."/>
            <person name="Wolf T.M."/>
        </authorList>
    </citation>
    <scope>NUCLEOTIDE SEQUENCE</scope>
    <source>
        <strain evidence="8">MNPRO001-30</strain>
        <tissue evidence="8">Meninges</tissue>
    </source>
</reference>
<dbReference type="PANTHER" id="PTHR45655:SF13">
    <property type="entry name" value="SOLUBLE GUANYLATE CYCLASE GCY-32-RELATED"/>
    <property type="match status" value="1"/>
</dbReference>
<evidence type="ECO:0000256" key="3">
    <source>
        <dbReference type="ARBA" id="ARBA00022741"/>
    </source>
</evidence>
<dbReference type="SUPFAM" id="SSF55073">
    <property type="entry name" value="Nucleotide cyclase"/>
    <property type="match status" value="1"/>
</dbReference>
<feature type="coiled-coil region" evidence="6">
    <location>
        <begin position="57"/>
        <end position="87"/>
    </location>
</feature>
<dbReference type="GO" id="GO:0070482">
    <property type="term" value="P:response to oxygen levels"/>
    <property type="evidence" value="ECO:0007669"/>
    <property type="project" value="TreeGrafter"/>
</dbReference>
<evidence type="ECO:0000256" key="2">
    <source>
        <dbReference type="ARBA" id="ARBA00012202"/>
    </source>
</evidence>
<evidence type="ECO:0000313" key="9">
    <source>
        <dbReference type="Proteomes" id="UP001196413"/>
    </source>
</evidence>
<dbReference type="GO" id="GO:0008074">
    <property type="term" value="C:guanylate cyclase complex, soluble"/>
    <property type="evidence" value="ECO:0007669"/>
    <property type="project" value="TreeGrafter"/>
</dbReference>
<dbReference type="EMBL" id="JAHQIW010007201">
    <property type="protein sequence ID" value="KAJ1372920.1"/>
    <property type="molecule type" value="Genomic_DNA"/>
</dbReference>
<feature type="domain" description="Guanylate cyclase" evidence="7">
    <location>
        <begin position="112"/>
        <end position="159"/>
    </location>
</feature>
<evidence type="ECO:0000256" key="6">
    <source>
        <dbReference type="SAM" id="Coils"/>
    </source>
</evidence>
<name>A0AAD5WKB5_PARTN</name>
<dbReference type="Gene3D" id="3.30.70.1230">
    <property type="entry name" value="Nucleotide cyclase"/>
    <property type="match status" value="1"/>
</dbReference>
<dbReference type="Proteomes" id="UP001196413">
    <property type="component" value="Unassembled WGS sequence"/>
</dbReference>
<keyword evidence="6" id="KW-0175">Coiled coil</keyword>
<dbReference type="Gene3D" id="6.10.250.780">
    <property type="match status" value="1"/>
</dbReference>
<evidence type="ECO:0000256" key="4">
    <source>
        <dbReference type="ARBA" id="ARBA00023239"/>
    </source>
</evidence>
<comment type="catalytic activity">
    <reaction evidence="1">
        <text>GTP = 3',5'-cyclic GMP + diphosphate</text>
        <dbReference type="Rhea" id="RHEA:13665"/>
        <dbReference type="ChEBI" id="CHEBI:33019"/>
        <dbReference type="ChEBI" id="CHEBI:37565"/>
        <dbReference type="ChEBI" id="CHEBI:57746"/>
        <dbReference type="EC" id="4.6.1.2"/>
    </reaction>
</comment>
<protein>
    <recommendedName>
        <fullName evidence="2">guanylate cyclase</fullName>
        <ecNumber evidence="2">4.6.1.2</ecNumber>
    </recommendedName>
</protein>
<keyword evidence="4" id="KW-0456">Lyase</keyword>
<accession>A0AAD5WKB5</accession>
<dbReference type="GO" id="GO:0019934">
    <property type="term" value="P:cGMP-mediated signaling"/>
    <property type="evidence" value="ECO:0007669"/>
    <property type="project" value="TreeGrafter"/>
</dbReference>
<dbReference type="InterPro" id="IPR029787">
    <property type="entry name" value="Nucleotide_cyclase"/>
</dbReference>
<organism evidence="8 9">
    <name type="scientific">Parelaphostrongylus tenuis</name>
    <name type="common">Meningeal worm</name>
    <dbReference type="NCBI Taxonomy" id="148309"/>
    <lineage>
        <taxon>Eukaryota</taxon>
        <taxon>Metazoa</taxon>
        <taxon>Ecdysozoa</taxon>
        <taxon>Nematoda</taxon>
        <taxon>Chromadorea</taxon>
        <taxon>Rhabditida</taxon>
        <taxon>Rhabditina</taxon>
        <taxon>Rhabditomorpha</taxon>
        <taxon>Strongyloidea</taxon>
        <taxon>Metastrongylidae</taxon>
        <taxon>Parelaphostrongylus</taxon>
    </lineage>
</organism>
<keyword evidence="3" id="KW-0547">Nucleotide-binding</keyword>
<dbReference type="Pfam" id="PF00211">
    <property type="entry name" value="Guanylate_cyc"/>
    <property type="match status" value="1"/>
</dbReference>
<dbReference type="InterPro" id="IPR001054">
    <property type="entry name" value="A/G_cyclase"/>
</dbReference>
<gene>
    <name evidence="8" type="primary">GCY32</name>
    <name evidence="8" type="ORF">KIN20_035231</name>
</gene>
<dbReference type="InterPro" id="IPR011645">
    <property type="entry name" value="HNOB_dom_associated"/>
</dbReference>
<keyword evidence="5" id="KW-0141">cGMP biosynthesis</keyword>
<dbReference type="PROSITE" id="PS50125">
    <property type="entry name" value="GUANYLATE_CYCLASE_2"/>
    <property type="match status" value="1"/>
</dbReference>
<evidence type="ECO:0000256" key="5">
    <source>
        <dbReference type="ARBA" id="ARBA00023293"/>
    </source>
</evidence>